<dbReference type="Proteomes" id="UP000823674">
    <property type="component" value="Chromosome A08"/>
</dbReference>
<organism evidence="1 2">
    <name type="scientific">Brassica rapa subsp. trilocularis</name>
    <dbReference type="NCBI Taxonomy" id="1813537"/>
    <lineage>
        <taxon>Eukaryota</taxon>
        <taxon>Viridiplantae</taxon>
        <taxon>Streptophyta</taxon>
        <taxon>Embryophyta</taxon>
        <taxon>Tracheophyta</taxon>
        <taxon>Spermatophyta</taxon>
        <taxon>Magnoliopsida</taxon>
        <taxon>eudicotyledons</taxon>
        <taxon>Gunneridae</taxon>
        <taxon>Pentapetalae</taxon>
        <taxon>rosids</taxon>
        <taxon>malvids</taxon>
        <taxon>Brassicales</taxon>
        <taxon>Brassicaceae</taxon>
        <taxon>Brassiceae</taxon>
        <taxon>Brassica</taxon>
    </lineage>
</organism>
<accession>A0ABQ7LQG2</accession>
<evidence type="ECO:0000313" key="2">
    <source>
        <dbReference type="Proteomes" id="UP000823674"/>
    </source>
</evidence>
<reference evidence="1 2" key="1">
    <citation type="submission" date="2021-03" db="EMBL/GenBank/DDBJ databases">
        <authorList>
            <person name="King G.J."/>
            <person name="Bancroft I."/>
            <person name="Baten A."/>
            <person name="Bloomfield J."/>
            <person name="Borpatragohain P."/>
            <person name="He Z."/>
            <person name="Irish N."/>
            <person name="Irwin J."/>
            <person name="Liu K."/>
            <person name="Mauleon R.P."/>
            <person name="Moore J."/>
            <person name="Morris R."/>
            <person name="Ostergaard L."/>
            <person name="Wang B."/>
            <person name="Wells R."/>
        </authorList>
    </citation>
    <scope>NUCLEOTIDE SEQUENCE [LARGE SCALE GENOMIC DNA]</scope>
    <source>
        <strain evidence="1">R-o-18</strain>
        <tissue evidence="1">Leaf</tissue>
    </source>
</reference>
<name>A0ABQ7LQG2_BRACM</name>
<protein>
    <submittedName>
        <fullName evidence="1">Uncharacterized protein</fullName>
    </submittedName>
</protein>
<dbReference type="EMBL" id="JADBGQ010000007">
    <property type="protein sequence ID" value="KAG5388817.1"/>
    <property type="molecule type" value="Genomic_DNA"/>
</dbReference>
<evidence type="ECO:0000313" key="1">
    <source>
        <dbReference type="EMBL" id="KAG5388817.1"/>
    </source>
</evidence>
<keyword evidence="2" id="KW-1185">Reference proteome</keyword>
<gene>
    <name evidence="1" type="primary">A08p010780.1_BraROA</name>
    <name evidence="1" type="ORF">IGI04_030358</name>
</gene>
<sequence length="66" mass="7610">MWIQDWDPGVQGVIWNRSDLYHYDKIGATCNLTGYLEHGIFGGERRFDGIRAMIGRPGIRIITRSE</sequence>
<comment type="caution">
    <text evidence="1">The sequence shown here is derived from an EMBL/GenBank/DDBJ whole genome shotgun (WGS) entry which is preliminary data.</text>
</comment>
<proteinExistence type="predicted"/>